<evidence type="ECO:0000256" key="6">
    <source>
        <dbReference type="SAM" id="Phobius"/>
    </source>
</evidence>
<dbReference type="InterPro" id="IPR011577">
    <property type="entry name" value="Cyt_b561_bac/Ni-Hgenase"/>
</dbReference>
<dbReference type="Pfam" id="PF01292">
    <property type="entry name" value="Ni_hydr_CYTB"/>
    <property type="match status" value="1"/>
</dbReference>
<feature type="transmembrane region" description="Helical" evidence="6">
    <location>
        <begin position="21"/>
        <end position="41"/>
    </location>
</feature>
<organism evidence="8 9">
    <name type="scientific">OM182 bacterium MED-G28</name>
    <dbReference type="NCBI Taxonomy" id="1986256"/>
    <lineage>
        <taxon>Bacteria</taxon>
        <taxon>Pseudomonadati</taxon>
        <taxon>Pseudomonadota</taxon>
        <taxon>Gammaproteobacteria</taxon>
        <taxon>OMG group</taxon>
        <taxon>OM182 clade</taxon>
    </lineage>
</organism>
<protein>
    <submittedName>
        <fullName evidence="8">Cytochrome B</fullName>
    </submittedName>
</protein>
<evidence type="ECO:0000313" key="8">
    <source>
        <dbReference type="EMBL" id="PDH35009.1"/>
    </source>
</evidence>
<evidence type="ECO:0000256" key="2">
    <source>
        <dbReference type="ARBA" id="ARBA00022475"/>
    </source>
</evidence>
<dbReference type="GO" id="GO:0005886">
    <property type="term" value="C:plasma membrane"/>
    <property type="evidence" value="ECO:0007669"/>
    <property type="project" value="UniProtKB-SubCell"/>
</dbReference>
<comment type="caution">
    <text evidence="8">The sequence shown here is derived from an EMBL/GenBank/DDBJ whole genome shotgun (WGS) entry which is preliminary data.</text>
</comment>
<proteinExistence type="predicted"/>
<name>A0A2A5WEU9_9GAMM</name>
<feature type="transmembrane region" description="Helical" evidence="6">
    <location>
        <begin position="194"/>
        <end position="219"/>
    </location>
</feature>
<dbReference type="PANTHER" id="PTHR30485:SF0">
    <property type="entry name" value="NI_FE-HYDROGENASE 1 B-TYPE CYTOCHROME SUBUNIT-RELATED"/>
    <property type="match status" value="1"/>
</dbReference>
<dbReference type="PANTHER" id="PTHR30485">
    <property type="entry name" value="NI/FE-HYDROGENASE 1 B-TYPE CYTOCHROME SUBUNIT"/>
    <property type="match status" value="1"/>
</dbReference>
<dbReference type="EMBL" id="NTJZ01000002">
    <property type="protein sequence ID" value="PDH35009.1"/>
    <property type="molecule type" value="Genomic_DNA"/>
</dbReference>
<dbReference type="GO" id="GO:0022904">
    <property type="term" value="P:respiratory electron transport chain"/>
    <property type="evidence" value="ECO:0007669"/>
    <property type="project" value="InterPro"/>
</dbReference>
<dbReference type="InterPro" id="IPR016174">
    <property type="entry name" value="Di-haem_cyt_TM"/>
</dbReference>
<keyword evidence="5 6" id="KW-0472">Membrane</keyword>
<dbReference type="GO" id="GO:0020037">
    <property type="term" value="F:heme binding"/>
    <property type="evidence" value="ECO:0007669"/>
    <property type="project" value="TreeGrafter"/>
</dbReference>
<keyword evidence="3 6" id="KW-0812">Transmembrane</keyword>
<comment type="subcellular location">
    <subcellularLocation>
        <location evidence="1">Cell membrane</location>
        <topology evidence="1">Multi-pass membrane protein</topology>
    </subcellularLocation>
</comment>
<gene>
    <name evidence="8" type="ORF">CNF02_02995</name>
</gene>
<feature type="transmembrane region" description="Helical" evidence="6">
    <location>
        <begin position="152"/>
        <end position="174"/>
    </location>
</feature>
<dbReference type="SUPFAM" id="SSF81342">
    <property type="entry name" value="Transmembrane di-heme cytochromes"/>
    <property type="match status" value="1"/>
</dbReference>
<sequence length="241" mass="28223">MPSTARNWIFRHTINARICHWIMVVSFFYLLYSGIMIFLHFPELYWGKVGFQGYPAIFRLEDWGISWERAEELGDRRWGRSYHYLFAWVFVINGMIYLIWNGWQKKFYQKMLPTREQLSIRNLKSEFARHIKLKAAKGESAASYNILQKISYLFVLFALFPFMIISGFAQMPAFTAISPDLIDLFGGRQTARTLHVICSLLLVVFVFVHLVEMIIAGAVNQLRSMLIGKYEIHSENAEESL</sequence>
<evidence type="ECO:0000256" key="1">
    <source>
        <dbReference type="ARBA" id="ARBA00004651"/>
    </source>
</evidence>
<feature type="domain" description="Cytochrome b561 bacterial/Ni-hydrogenase" evidence="7">
    <location>
        <begin position="11"/>
        <end position="226"/>
    </location>
</feature>
<dbReference type="Gene3D" id="1.20.950.20">
    <property type="entry name" value="Transmembrane di-heme cytochromes, Chain C"/>
    <property type="match status" value="1"/>
</dbReference>
<feature type="transmembrane region" description="Helical" evidence="6">
    <location>
        <begin position="82"/>
        <end position="100"/>
    </location>
</feature>
<accession>A0A2A5WEU9</accession>
<evidence type="ECO:0000259" key="7">
    <source>
        <dbReference type="Pfam" id="PF01292"/>
    </source>
</evidence>
<dbReference type="Proteomes" id="UP000219329">
    <property type="component" value="Unassembled WGS sequence"/>
</dbReference>
<dbReference type="AlphaFoldDB" id="A0A2A5WEU9"/>
<evidence type="ECO:0000256" key="3">
    <source>
        <dbReference type="ARBA" id="ARBA00022692"/>
    </source>
</evidence>
<dbReference type="GO" id="GO:0009055">
    <property type="term" value="F:electron transfer activity"/>
    <property type="evidence" value="ECO:0007669"/>
    <property type="project" value="InterPro"/>
</dbReference>
<keyword evidence="2" id="KW-1003">Cell membrane</keyword>
<dbReference type="InterPro" id="IPR051542">
    <property type="entry name" value="Hydrogenase_cytochrome"/>
</dbReference>
<evidence type="ECO:0000256" key="5">
    <source>
        <dbReference type="ARBA" id="ARBA00023136"/>
    </source>
</evidence>
<keyword evidence="4 6" id="KW-1133">Transmembrane helix</keyword>
<evidence type="ECO:0000256" key="4">
    <source>
        <dbReference type="ARBA" id="ARBA00022989"/>
    </source>
</evidence>
<evidence type="ECO:0000313" key="9">
    <source>
        <dbReference type="Proteomes" id="UP000219329"/>
    </source>
</evidence>
<reference evidence="8 9" key="1">
    <citation type="submission" date="2017-08" db="EMBL/GenBank/DDBJ databases">
        <title>Fine stratification of microbial communities through a metagenomic profile of the photic zone.</title>
        <authorList>
            <person name="Haro-Moreno J.M."/>
            <person name="Lopez-Perez M."/>
            <person name="De La Torre J."/>
            <person name="Picazo A."/>
            <person name="Camacho A."/>
            <person name="Rodriguez-Valera F."/>
        </authorList>
    </citation>
    <scope>NUCLEOTIDE SEQUENCE [LARGE SCALE GENOMIC DNA]</scope>
    <source>
        <strain evidence="8">MED-G28</strain>
    </source>
</reference>